<accession>A0A9P9EV32</accession>
<name>A0A9P9EV32_9HYPO</name>
<protein>
    <submittedName>
        <fullName evidence="2">Uncharacterized protein</fullName>
    </submittedName>
</protein>
<feature type="region of interest" description="Disordered" evidence="1">
    <location>
        <begin position="1"/>
        <end position="65"/>
    </location>
</feature>
<evidence type="ECO:0000313" key="2">
    <source>
        <dbReference type="EMBL" id="KAH7145671.1"/>
    </source>
</evidence>
<dbReference type="AlphaFoldDB" id="A0A9P9EV32"/>
<organism evidence="2 3">
    <name type="scientific">Dactylonectria estremocensis</name>
    <dbReference type="NCBI Taxonomy" id="1079267"/>
    <lineage>
        <taxon>Eukaryota</taxon>
        <taxon>Fungi</taxon>
        <taxon>Dikarya</taxon>
        <taxon>Ascomycota</taxon>
        <taxon>Pezizomycotina</taxon>
        <taxon>Sordariomycetes</taxon>
        <taxon>Hypocreomycetidae</taxon>
        <taxon>Hypocreales</taxon>
        <taxon>Nectriaceae</taxon>
        <taxon>Dactylonectria</taxon>
    </lineage>
</organism>
<gene>
    <name evidence="2" type="ORF">B0J13DRAFT_324730</name>
</gene>
<evidence type="ECO:0000313" key="3">
    <source>
        <dbReference type="Proteomes" id="UP000717696"/>
    </source>
</evidence>
<reference evidence="2" key="1">
    <citation type="journal article" date="2021" name="Nat. Commun.">
        <title>Genetic determinants of endophytism in the Arabidopsis root mycobiome.</title>
        <authorList>
            <person name="Mesny F."/>
            <person name="Miyauchi S."/>
            <person name="Thiergart T."/>
            <person name="Pickel B."/>
            <person name="Atanasova L."/>
            <person name="Karlsson M."/>
            <person name="Huettel B."/>
            <person name="Barry K.W."/>
            <person name="Haridas S."/>
            <person name="Chen C."/>
            <person name="Bauer D."/>
            <person name="Andreopoulos W."/>
            <person name="Pangilinan J."/>
            <person name="LaButti K."/>
            <person name="Riley R."/>
            <person name="Lipzen A."/>
            <person name="Clum A."/>
            <person name="Drula E."/>
            <person name="Henrissat B."/>
            <person name="Kohler A."/>
            <person name="Grigoriev I.V."/>
            <person name="Martin F.M."/>
            <person name="Hacquard S."/>
        </authorList>
    </citation>
    <scope>NUCLEOTIDE SEQUENCE</scope>
    <source>
        <strain evidence="2">MPI-CAGE-AT-0021</strain>
    </source>
</reference>
<sequence length="232" mass="26135">MMLPCSITSNADEASTRVSSAPGHGSRQPLHRQEQHERPHGSERGACKRRSNKTSQPLQHQRRVKRVRRGFHTKCQFHKKPAQIRIGPPGRGCRYVCDGFTSPVQTRARRSGRGNLWKESVSAIAVIATLGQASYGVRVEHRTSSPCPLIYASANDDVKPDWTQMGHKISHKARTRHQLQHPGNLCRSRTRKILCRCVQVDRPSAARGCIPPLQASHGPHQLHANWRSLRRN</sequence>
<feature type="compositionally biased region" description="Basic and acidic residues" evidence="1">
    <location>
        <begin position="31"/>
        <end position="46"/>
    </location>
</feature>
<proteinExistence type="predicted"/>
<dbReference type="Proteomes" id="UP000717696">
    <property type="component" value="Unassembled WGS sequence"/>
</dbReference>
<comment type="caution">
    <text evidence="2">The sequence shown here is derived from an EMBL/GenBank/DDBJ whole genome shotgun (WGS) entry which is preliminary data.</text>
</comment>
<feature type="compositionally biased region" description="Polar residues" evidence="1">
    <location>
        <begin position="1"/>
        <end position="19"/>
    </location>
</feature>
<evidence type="ECO:0000256" key="1">
    <source>
        <dbReference type="SAM" id="MobiDB-lite"/>
    </source>
</evidence>
<dbReference type="EMBL" id="JAGMUU010000009">
    <property type="protein sequence ID" value="KAH7145671.1"/>
    <property type="molecule type" value="Genomic_DNA"/>
</dbReference>
<keyword evidence="3" id="KW-1185">Reference proteome</keyword>